<evidence type="ECO:0000256" key="1">
    <source>
        <dbReference type="ARBA" id="ARBA00022737"/>
    </source>
</evidence>
<comment type="caution">
    <text evidence="3">The sequence shown here is derived from an EMBL/GenBank/DDBJ whole genome shotgun (WGS) entry which is preliminary data.</text>
</comment>
<gene>
    <name evidence="3" type="ORF">RJ640_006252</name>
</gene>
<dbReference type="Proteomes" id="UP001187471">
    <property type="component" value="Unassembled WGS sequence"/>
</dbReference>
<feature type="domain" description="Disease resistance protein Roq1-like winged-helix" evidence="2">
    <location>
        <begin position="81"/>
        <end position="129"/>
    </location>
</feature>
<evidence type="ECO:0000313" key="3">
    <source>
        <dbReference type="EMBL" id="KAK2980880.1"/>
    </source>
</evidence>
<name>A0AA88UDW3_9ASTE</name>
<evidence type="ECO:0000259" key="2">
    <source>
        <dbReference type="Pfam" id="PF23282"/>
    </source>
</evidence>
<evidence type="ECO:0000313" key="4">
    <source>
        <dbReference type="Proteomes" id="UP001187471"/>
    </source>
</evidence>
<accession>A0AA88UDW3</accession>
<dbReference type="EMBL" id="JAVXUO010001581">
    <property type="protein sequence ID" value="KAK2980880.1"/>
    <property type="molecule type" value="Genomic_DNA"/>
</dbReference>
<proteinExistence type="predicted"/>
<dbReference type="AlphaFoldDB" id="A0AA88UDW3"/>
<organism evidence="3 4">
    <name type="scientific">Escallonia rubra</name>
    <dbReference type="NCBI Taxonomy" id="112253"/>
    <lineage>
        <taxon>Eukaryota</taxon>
        <taxon>Viridiplantae</taxon>
        <taxon>Streptophyta</taxon>
        <taxon>Embryophyta</taxon>
        <taxon>Tracheophyta</taxon>
        <taxon>Spermatophyta</taxon>
        <taxon>Magnoliopsida</taxon>
        <taxon>eudicotyledons</taxon>
        <taxon>Gunneridae</taxon>
        <taxon>Pentapetalae</taxon>
        <taxon>asterids</taxon>
        <taxon>campanulids</taxon>
        <taxon>Escalloniales</taxon>
        <taxon>Escalloniaceae</taxon>
        <taxon>Escallonia</taxon>
    </lineage>
</organism>
<protein>
    <recommendedName>
        <fullName evidence="2">Disease resistance protein Roq1-like winged-helix domain-containing protein</fullName>
    </recommendedName>
</protein>
<keyword evidence="1" id="KW-0677">Repeat</keyword>
<keyword evidence="4" id="KW-1185">Reference proteome</keyword>
<dbReference type="Pfam" id="PF23282">
    <property type="entry name" value="WHD_ROQ1"/>
    <property type="match status" value="1"/>
</dbReference>
<sequence length="317" mass="36633">MKTKKPEISFRVPSTQNLKIRDVNACVVFEYPYLDVQHRTYEYIEVNNKTDGRIWTYSPTFMCYPEIDEDMMWLCHWNIANQIMKSGDEVSVSVGVTFSGCLLIVDQGNKLVMHQLLQDMGREIMRRESPKEAGKRSRLWHQVDTVDVLREKTTAEYIKVTNRTKDLKWTYSPTFSAIPHHEKDILWASRWNIANQLITAGDEVNVSVGIVPVNLSTQNVRPGNTGNESVIAKGVTLIREFGTFVEYEEEGTEASNSASHQEVKDGQGLSAYLVRPHSYFLCHHENDSFKFMSRGMRTSWNDVFVWGLIREEYCRIM</sequence>
<reference evidence="3" key="1">
    <citation type="submission" date="2022-12" db="EMBL/GenBank/DDBJ databases">
        <title>Draft genome assemblies for two species of Escallonia (Escalloniales).</title>
        <authorList>
            <person name="Chanderbali A."/>
            <person name="Dervinis C."/>
            <person name="Anghel I."/>
            <person name="Soltis D."/>
            <person name="Soltis P."/>
            <person name="Zapata F."/>
        </authorList>
    </citation>
    <scope>NUCLEOTIDE SEQUENCE</scope>
    <source>
        <strain evidence="3">UCBG92.1500</strain>
        <tissue evidence="3">Leaf</tissue>
    </source>
</reference>
<dbReference type="InterPro" id="IPR058192">
    <property type="entry name" value="WHD_ROQ1-like"/>
</dbReference>